<evidence type="ECO:0000313" key="2">
    <source>
        <dbReference type="Proteomes" id="UP000814140"/>
    </source>
</evidence>
<organism evidence="1 2">
    <name type="scientific">Artomyces pyxidatus</name>
    <dbReference type="NCBI Taxonomy" id="48021"/>
    <lineage>
        <taxon>Eukaryota</taxon>
        <taxon>Fungi</taxon>
        <taxon>Dikarya</taxon>
        <taxon>Basidiomycota</taxon>
        <taxon>Agaricomycotina</taxon>
        <taxon>Agaricomycetes</taxon>
        <taxon>Russulales</taxon>
        <taxon>Auriscalpiaceae</taxon>
        <taxon>Artomyces</taxon>
    </lineage>
</organism>
<dbReference type="Proteomes" id="UP000814140">
    <property type="component" value="Unassembled WGS sequence"/>
</dbReference>
<reference evidence="1" key="2">
    <citation type="journal article" date="2022" name="New Phytol.">
        <title>Evolutionary transition to the ectomycorrhizal habit in the genomes of a hyperdiverse lineage of mushroom-forming fungi.</title>
        <authorList>
            <person name="Looney B."/>
            <person name="Miyauchi S."/>
            <person name="Morin E."/>
            <person name="Drula E."/>
            <person name="Courty P.E."/>
            <person name="Kohler A."/>
            <person name="Kuo A."/>
            <person name="LaButti K."/>
            <person name="Pangilinan J."/>
            <person name="Lipzen A."/>
            <person name="Riley R."/>
            <person name="Andreopoulos W."/>
            <person name="He G."/>
            <person name="Johnson J."/>
            <person name="Nolan M."/>
            <person name="Tritt A."/>
            <person name="Barry K.W."/>
            <person name="Grigoriev I.V."/>
            <person name="Nagy L.G."/>
            <person name="Hibbett D."/>
            <person name="Henrissat B."/>
            <person name="Matheny P.B."/>
            <person name="Labbe J."/>
            <person name="Martin F.M."/>
        </authorList>
    </citation>
    <scope>NUCLEOTIDE SEQUENCE</scope>
    <source>
        <strain evidence="1">HHB10654</strain>
    </source>
</reference>
<comment type="caution">
    <text evidence="1">The sequence shown here is derived from an EMBL/GenBank/DDBJ whole genome shotgun (WGS) entry which is preliminary data.</text>
</comment>
<protein>
    <submittedName>
        <fullName evidence="1">Uncharacterized protein</fullName>
    </submittedName>
</protein>
<gene>
    <name evidence="1" type="ORF">BV25DRAFT_1830623</name>
</gene>
<name>A0ACB8SPW7_9AGAM</name>
<accession>A0ACB8SPW7</accession>
<keyword evidence="2" id="KW-1185">Reference proteome</keyword>
<reference evidence="1" key="1">
    <citation type="submission" date="2021-03" db="EMBL/GenBank/DDBJ databases">
        <authorList>
            <consortium name="DOE Joint Genome Institute"/>
            <person name="Ahrendt S."/>
            <person name="Looney B.P."/>
            <person name="Miyauchi S."/>
            <person name="Morin E."/>
            <person name="Drula E."/>
            <person name="Courty P.E."/>
            <person name="Chicoki N."/>
            <person name="Fauchery L."/>
            <person name="Kohler A."/>
            <person name="Kuo A."/>
            <person name="Labutti K."/>
            <person name="Pangilinan J."/>
            <person name="Lipzen A."/>
            <person name="Riley R."/>
            <person name="Andreopoulos W."/>
            <person name="He G."/>
            <person name="Johnson J."/>
            <person name="Barry K.W."/>
            <person name="Grigoriev I.V."/>
            <person name="Nagy L."/>
            <person name="Hibbett D."/>
            <person name="Henrissat B."/>
            <person name="Matheny P.B."/>
            <person name="Labbe J."/>
            <person name="Martin F."/>
        </authorList>
    </citation>
    <scope>NUCLEOTIDE SEQUENCE</scope>
    <source>
        <strain evidence="1">HHB10654</strain>
    </source>
</reference>
<evidence type="ECO:0000313" key="1">
    <source>
        <dbReference type="EMBL" id="KAI0057878.1"/>
    </source>
</evidence>
<dbReference type="EMBL" id="MU277241">
    <property type="protein sequence ID" value="KAI0057878.1"/>
    <property type="molecule type" value="Genomic_DNA"/>
</dbReference>
<proteinExistence type="predicted"/>
<sequence length="116" mass="13023">MPRTRSQVANFDDNIAESDKSNMSTVQRAKSLHTLSIPTFPLDVLFEIFSYVTPAELLSTTLCKRCIIRQLSTRARDAWERLHALQSSSTRTTTPATDREQITHSSAQISTSLPRA</sequence>